<dbReference type="Pfam" id="PF26551">
    <property type="entry name" value="DUF8180"/>
    <property type="match status" value="1"/>
</dbReference>
<gene>
    <name evidence="2" type="ORF">K6K13_09675</name>
</gene>
<keyword evidence="3" id="KW-1185">Reference proteome</keyword>
<dbReference type="Proteomes" id="UP000825886">
    <property type="component" value="Chromosome"/>
</dbReference>
<evidence type="ECO:0000259" key="1">
    <source>
        <dbReference type="Pfam" id="PF26551"/>
    </source>
</evidence>
<protein>
    <recommendedName>
        <fullName evidence="1">DUF8180 domain-containing protein</fullName>
    </recommendedName>
</protein>
<evidence type="ECO:0000313" key="2">
    <source>
        <dbReference type="EMBL" id="QZN97560.1"/>
    </source>
</evidence>
<name>A0ABX9AUV5_9ENTR</name>
<reference evidence="2 3" key="1">
    <citation type="submission" date="2021-08" db="EMBL/GenBank/DDBJ databases">
        <title>Culture and genomic analysis of Symbiopectobacterium purcellii sp. nov. gen. nov., isolated from the leafhopper Empoasca decipiens.</title>
        <authorList>
            <person name="Nadal-Jimenez P."/>
            <person name="Siozios S."/>
            <person name="Halliday N."/>
            <person name="Camara M."/>
            <person name="Hurst G.D.D."/>
        </authorList>
    </citation>
    <scope>NUCLEOTIDE SEQUENCE [LARGE SCALE GENOMIC DNA]</scope>
    <source>
        <strain evidence="2 3">SyEd1</strain>
    </source>
</reference>
<evidence type="ECO:0000313" key="3">
    <source>
        <dbReference type="Proteomes" id="UP000825886"/>
    </source>
</evidence>
<dbReference type="RefSeq" id="WP_222160597.1">
    <property type="nucleotide sequence ID" value="NZ_CP081864.1"/>
</dbReference>
<dbReference type="InterPro" id="IPR058493">
    <property type="entry name" value="DUF8180"/>
</dbReference>
<sequence length="75" mass="8606">MIAIPLMKKLNVLVPHWIEHNDEHIADMEKYLRALEMDGQNELAQHCRDVIAQMTAVSEKLTLMAQQLKPVSLRG</sequence>
<organism evidence="2 3">
    <name type="scientific">Symbiopectobacterium purcellii</name>
    <dbReference type="NCBI Taxonomy" id="2871826"/>
    <lineage>
        <taxon>Bacteria</taxon>
        <taxon>Pseudomonadati</taxon>
        <taxon>Pseudomonadota</taxon>
        <taxon>Gammaproteobacteria</taxon>
        <taxon>Enterobacterales</taxon>
        <taxon>Enterobacteriaceae</taxon>
    </lineage>
</organism>
<proteinExistence type="predicted"/>
<dbReference type="EMBL" id="CP081864">
    <property type="protein sequence ID" value="QZN97560.1"/>
    <property type="molecule type" value="Genomic_DNA"/>
</dbReference>
<accession>A0ABX9AUV5</accession>
<feature type="domain" description="DUF8180" evidence="1">
    <location>
        <begin position="10"/>
        <end position="66"/>
    </location>
</feature>